<organism evidence="2 3">
    <name type="scientific">Cladophialophora chaetospira</name>
    <dbReference type="NCBI Taxonomy" id="386627"/>
    <lineage>
        <taxon>Eukaryota</taxon>
        <taxon>Fungi</taxon>
        <taxon>Dikarya</taxon>
        <taxon>Ascomycota</taxon>
        <taxon>Pezizomycotina</taxon>
        <taxon>Eurotiomycetes</taxon>
        <taxon>Chaetothyriomycetidae</taxon>
        <taxon>Chaetothyriales</taxon>
        <taxon>Herpotrichiellaceae</taxon>
        <taxon>Cladophialophora</taxon>
    </lineage>
</organism>
<proteinExistence type="predicted"/>
<feature type="compositionally biased region" description="Polar residues" evidence="1">
    <location>
        <begin position="544"/>
        <end position="553"/>
    </location>
</feature>
<feature type="compositionally biased region" description="Low complexity" evidence="1">
    <location>
        <begin position="613"/>
        <end position="624"/>
    </location>
</feature>
<feature type="region of interest" description="Disordered" evidence="1">
    <location>
        <begin position="485"/>
        <end position="627"/>
    </location>
</feature>
<evidence type="ECO:0000256" key="1">
    <source>
        <dbReference type="SAM" id="MobiDB-lite"/>
    </source>
</evidence>
<dbReference type="AlphaFoldDB" id="A0AA39CH28"/>
<sequence length="827" mass="92552">MAGFIQLGDIIQVSKAVWELYQLGWSDDLNAATQYAHFGRSVRGLAESLDGLIRMIDSAYRQVRSGIGSQGGPRWNFASLNEIIGDYQRTMHECRRLLISNRQYGQGVGPLRNIEWNVLIQPRAAALQERISHHNSKILIIIKPLEIDLLSQIISRLDAVHGRVEQVYGILTSNVPQAVRQQEQQLSHTLDCPPDILARFQRAAEQGNGNQRSAASRSLTDLTETFLLHLGQSTIHFQPERTFEAQIAPTKEYVNLLKCVWLMDQIEQHRDVHPRDDESHWVSYIKGLKAELSRECFRFDPRCPDQVLPPDLRLLNNIDFSIWPLKTPEPILPPIVQLPAAMMDELLNVTLSSPRPSLVQHFRLLRGVDGKMSAVISAVDYEGEDERRDSQTLDFNIESAGLIPLYAVSFEPGPSSIILRTDSVMAELAFKQADELLRFQRALTGYKVYEEFSQSSVMLELIMSGGKTPLVYSAHVQLWIPKELEGRASSGPGSDSDLDLASRRTSNASPLSSPTSLYPGTSNFNFGTTPPNTDLLTNRLGHLNLSQRQNWPNGGSLSSSSNGTIRGSSFSQSLPYHHAPPLGINRATSMASTHTTASASTARESISVFSDQSRTSRATSVTSRKITGLDSGTGRGYVYQKPSEPMLVLFLKSTNNQVTTTNAPPFSVVVIQLDEKTAPNYERCRCQSHPDQCDITALERDKGKDDLFARIIEADELGSWDLMRFRPSPRQNQLSTDTATFAKQPKPLQKLRRVTLKFPDVQSRYRLSGRPCGCHKTKTTGELMACLREKHQGLLGELRQYHRKELGRFEEAQRKRKDVILGPMANG</sequence>
<feature type="compositionally biased region" description="Low complexity" evidence="1">
    <location>
        <begin position="587"/>
        <end position="605"/>
    </location>
</feature>
<feature type="compositionally biased region" description="Low complexity" evidence="1">
    <location>
        <begin position="554"/>
        <end position="571"/>
    </location>
</feature>
<reference evidence="2" key="1">
    <citation type="submission" date="2022-10" db="EMBL/GenBank/DDBJ databases">
        <title>Culturing micro-colonial fungi from biological soil crusts in the Mojave desert and describing Neophaeococcomyces mojavensis, and introducing the new genera and species Taxawa tesnikishii.</title>
        <authorList>
            <person name="Kurbessoian T."/>
            <person name="Stajich J.E."/>
        </authorList>
    </citation>
    <scope>NUCLEOTIDE SEQUENCE</scope>
    <source>
        <strain evidence="2">TK_41</strain>
    </source>
</reference>
<gene>
    <name evidence="2" type="ORF">H2200_007429</name>
</gene>
<comment type="caution">
    <text evidence="2">The sequence shown here is derived from an EMBL/GenBank/DDBJ whole genome shotgun (WGS) entry which is preliminary data.</text>
</comment>
<dbReference type="EMBL" id="JAPDRK010000010">
    <property type="protein sequence ID" value="KAJ9608441.1"/>
    <property type="molecule type" value="Genomic_DNA"/>
</dbReference>
<dbReference type="Proteomes" id="UP001172673">
    <property type="component" value="Unassembled WGS sequence"/>
</dbReference>
<feature type="compositionally biased region" description="Polar residues" evidence="1">
    <location>
        <begin position="503"/>
        <end position="536"/>
    </location>
</feature>
<keyword evidence="3" id="KW-1185">Reference proteome</keyword>
<protein>
    <submittedName>
        <fullName evidence="2">Uncharacterized protein</fullName>
    </submittedName>
</protein>
<name>A0AA39CH28_9EURO</name>
<evidence type="ECO:0000313" key="2">
    <source>
        <dbReference type="EMBL" id="KAJ9608441.1"/>
    </source>
</evidence>
<evidence type="ECO:0000313" key="3">
    <source>
        <dbReference type="Proteomes" id="UP001172673"/>
    </source>
</evidence>
<accession>A0AA39CH28</accession>